<keyword evidence="4" id="KW-1185">Reference proteome</keyword>
<keyword evidence="1" id="KW-0472">Membrane</keyword>
<evidence type="ECO:0000313" key="4">
    <source>
        <dbReference type="Proteomes" id="UP000642070"/>
    </source>
</evidence>
<evidence type="ECO:0000259" key="2">
    <source>
        <dbReference type="Pfam" id="PF03372"/>
    </source>
</evidence>
<evidence type="ECO:0000256" key="1">
    <source>
        <dbReference type="SAM" id="Phobius"/>
    </source>
</evidence>
<evidence type="ECO:0000313" key="3">
    <source>
        <dbReference type="EMBL" id="GGM04529.1"/>
    </source>
</evidence>
<keyword evidence="1" id="KW-0812">Transmembrane</keyword>
<keyword evidence="1" id="KW-1133">Transmembrane helix</keyword>
<feature type="transmembrane region" description="Helical" evidence="1">
    <location>
        <begin position="57"/>
        <end position="77"/>
    </location>
</feature>
<dbReference type="Proteomes" id="UP000642070">
    <property type="component" value="Unassembled WGS sequence"/>
</dbReference>
<dbReference type="SUPFAM" id="SSF56219">
    <property type="entry name" value="DNase I-like"/>
    <property type="match status" value="1"/>
</dbReference>
<feature type="domain" description="Endonuclease/exonuclease/phosphatase" evidence="2">
    <location>
        <begin position="132"/>
        <end position="342"/>
    </location>
</feature>
<gene>
    <name evidence="3" type="ORF">GCM10007977_002210</name>
</gene>
<dbReference type="InterPro" id="IPR005135">
    <property type="entry name" value="Endo/exonuclease/phosphatase"/>
</dbReference>
<reference evidence="3" key="2">
    <citation type="submission" date="2020-09" db="EMBL/GenBank/DDBJ databases">
        <authorList>
            <person name="Sun Q."/>
            <person name="Ohkuma M."/>
        </authorList>
    </citation>
    <scope>NUCLEOTIDE SEQUENCE</scope>
    <source>
        <strain evidence="3">JCM 19831</strain>
    </source>
</reference>
<sequence>MTATITSAPAVADRPVRVRILRIGRRVVVAAGVAWLVFAGLNVVLSGRWWLWLVPGLLPPLAFAVVPAVLTIGTALLRLGRRPLVIALAGLAVGGAQAGFNPATLLPPPGDVAGTHLKVVAWNTEVWDDWDDPARFLAFLRAQDADVYLLQEYAENGLHPGDFPGYTAIERGELLTLTRLPVRRVVALPAEPASGSSWRQVYEQVKSLRVDVTAGGGTLSVYNVHMPIQLDLVSPLSADFYRQLRLRDAARQRQYTSLEEDVRGNRNPIVVAGDFNTSPAMGDIRRLADSLHDAASGDRSLYPASWRSYWPVDLWRLDWAFTSDAVAVRRYEFVDPRGMSDHSLQRIELTVRSSR</sequence>
<dbReference type="InterPro" id="IPR036691">
    <property type="entry name" value="Endo/exonu/phosph_ase_sf"/>
</dbReference>
<protein>
    <recommendedName>
        <fullName evidence="2">Endonuclease/exonuclease/phosphatase domain-containing protein</fullName>
    </recommendedName>
</protein>
<accession>A0A917WH35</accession>
<dbReference type="EMBL" id="BMPI01000001">
    <property type="protein sequence ID" value="GGM04529.1"/>
    <property type="molecule type" value="Genomic_DNA"/>
</dbReference>
<name>A0A917WH35_9ACTN</name>
<dbReference type="RefSeq" id="WP_190247748.1">
    <property type="nucleotide sequence ID" value="NZ_BMPI01000001.1"/>
</dbReference>
<feature type="transmembrane region" description="Helical" evidence="1">
    <location>
        <begin position="84"/>
        <end position="100"/>
    </location>
</feature>
<dbReference type="GO" id="GO:0003824">
    <property type="term" value="F:catalytic activity"/>
    <property type="evidence" value="ECO:0007669"/>
    <property type="project" value="InterPro"/>
</dbReference>
<comment type="caution">
    <text evidence="3">The sequence shown here is derived from an EMBL/GenBank/DDBJ whole genome shotgun (WGS) entry which is preliminary data.</text>
</comment>
<dbReference type="Pfam" id="PF03372">
    <property type="entry name" value="Exo_endo_phos"/>
    <property type="match status" value="1"/>
</dbReference>
<organism evidence="3 4">
    <name type="scientific">Dactylosporangium sucinum</name>
    <dbReference type="NCBI Taxonomy" id="1424081"/>
    <lineage>
        <taxon>Bacteria</taxon>
        <taxon>Bacillati</taxon>
        <taxon>Actinomycetota</taxon>
        <taxon>Actinomycetes</taxon>
        <taxon>Micromonosporales</taxon>
        <taxon>Micromonosporaceae</taxon>
        <taxon>Dactylosporangium</taxon>
    </lineage>
</organism>
<dbReference type="Gene3D" id="3.60.10.10">
    <property type="entry name" value="Endonuclease/exonuclease/phosphatase"/>
    <property type="match status" value="1"/>
</dbReference>
<dbReference type="AlphaFoldDB" id="A0A917WH35"/>
<feature type="transmembrane region" description="Helical" evidence="1">
    <location>
        <begin position="27"/>
        <end position="51"/>
    </location>
</feature>
<proteinExistence type="predicted"/>
<reference evidence="3" key="1">
    <citation type="journal article" date="2014" name="Int. J. Syst. Evol. Microbiol.">
        <title>Complete genome sequence of Corynebacterium casei LMG S-19264T (=DSM 44701T), isolated from a smear-ripened cheese.</title>
        <authorList>
            <consortium name="US DOE Joint Genome Institute (JGI-PGF)"/>
            <person name="Walter F."/>
            <person name="Albersmeier A."/>
            <person name="Kalinowski J."/>
            <person name="Ruckert C."/>
        </authorList>
    </citation>
    <scope>NUCLEOTIDE SEQUENCE</scope>
    <source>
        <strain evidence="3">JCM 19831</strain>
    </source>
</reference>